<accession>A0A3M7SB27</accession>
<dbReference type="AlphaFoldDB" id="A0A3M7SB27"/>
<reference evidence="1 2" key="1">
    <citation type="journal article" date="2018" name="Sci. Rep.">
        <title>Genomic signatures of local adaptation to the degree of environmental predictability in rotifers.</title>
        <authorList>
            <person name="Franch-Gras L."/>
            <person name="Hahn C."/>
            <person name="Garcia-Roger E.M."/>
            <person name="Carmona M.J."/>
            <person name="Serra M."/>
            <person name="Gomez A."/>
        </authorList>
    </citation>
    <scope>NUCLEOTIDE SEQUENCE [LARGE SCALE GENOMIC DNA]</scope>
    <source>
        <strain evidence="1">HYR1</strain>
    </source>
</reference>
<protein>
    <submittedName>
        <fullName evidence="1">Uncharacterized protein</fullName>
    </submittedName>
</protein>
<proteinExistence type="predicted"/>
<evidence type="ECO:0000313" key="1">
    <source>
        <dbReference type="EMBL" id="RNA33013.1"/>
    </source>
</evidence>
<evidence type="ECO:0000313" key="2">
    <source>
        <dbReference type="Proteomes" id="UP000276133"/>
    </source>
</evidence>
<organism evidence="1 2">
    <name type="scientific">Brachionus plicatilis</name>
    <name type="common">Marine rotifer</name>
    <name type="synonym">Brachionus muelleri</name>
    <dbReference type="NCBI Taxonomy" id="10195"/>
    <lineage>
        <taxon>Eukaryota</taxon>
        <taxon>Metazoa</taxon>
        <taxon>Spiralia</taxon>
        <taxon>Gnathifera</taxon>
        <taxon>Rotifera</taxon>
        <taxon>Eurotatoria</taxon>
        <taxon>Monogononta</taxon>
        <taxon>Pseudotrocha</taxon>
        <taxon>Ploima</taxon>
        <taxon>Brachionidae</taxon>
        <taxon>Brachionus</taxon>
    </lineage>
</organism>
<keyword evidence="2" id="KW-1185">Reference proteome</keyword>
<sequence length="120" mass="14438">MHKDKLNFVYYKPVTNRCKTDEKIATYSYLNSILSPVQSPIPQKIVLVYSIYENLVPSKLHAQGQKISSDLSLQSYLKLHRSSMRWTSGIRFWRDFKVNFLKYLFENTSEYLWFRRIVKY</sequence>
<name>A0A3M7SB27_BRAPC</name>
<dbReference type="EMBL" id="REGN01001713">
    <property type="protein sequence ID" value="RNA33013.1"/>
    <property type="molecule type" value="Genomic_DNA"/>
</dbReference>
<gene>
    <name evidence="1" type="ORF">BpHYR1_049451</name>
</gene>
<dbReference type="Proteomes" id="UP000276133">
    <property type="component" value="Unassembled WGS sequence"/>
</dbReference>
<comment type="caution">
    <text evidence="1">The sequence shown here is derived from an EMBL/GenBank/DDBJ whole genome shotgun (WGS) entry which is preliminary data.</text>
</comment>